<dbReference type="RefSeq" id="XP_036263295.1">
    <property type="nucleotide sequence ID" value="XM_036407607.1"/>
</dbReference>
<reference evidence="3" key="1">
    <citation type="submission" date="2014-09" db="EMBL/GenBank/DDBJ databases">
        <authorList>
            <person name="Sharma Rahul"/>
            <person name="Thines Marco"/>
        </authorList>
    </citation>
    <scope>NUCLEOTIDE SEQUENCE [LARGE SCALE GENOMIC DNA]</scope>
</reference>
<evidence type="ECO:0000256" key="1">
    <source>
        <dbReference type="SAM" id="Phobius"/>
    </source>
</evidence>
<protein>
    <submittedName>
        <fullName evidence="2">Uncharacterized protein</fullName>
    </submittedName>
</protein>
<organism evidence="2 3">
    <name type="scientific">Plasmopara halstedii</name>
    <name type="common">Downy mildew of sunflower</name>
    <dbReference type="NCBI Taxonomy" id="4781"/>
    <lineage>
        <taxon>Eukaryota</taxon>
        <taxon>Sar</taxon>
        <taxon>Stramenopiles</taxon>
        <taxon>Oomycota</taxon>
        <taxon>Peronosporomycetes</taxon>
        <taxon>Peronosporales</taxon>
        <taxon>Peronosporaceae</taxon>
        <taxon>Plasmopara</taxon>
    </lineage>
</organism>
<dbReference type="AlphaFoldDB" id="A0A0P1ATY2"/>
<dbReference type="Proteomes" id="UP000054928">
    <property type="component" value="Unassembled WGS sequence"/>
</dbReference>
<proteinExistence type="predicted"/>
<evidence type="ECO:0000313" key="2">
    <source>
        <dbReference type="EMBL" id="CEG44521.1"/>
    </source>
</evidence>
<sequence length="79" mass="9350">MYSSAVIWSFTSSFMAETCLFEYVLCIYNGKTHDEHFVTSSNMVDLIVLMILLTRARYMLPLMPNWVRYKTYTYNSLLN</sequence>
<name>A0A0P1ATY2_PLAHL</name>
<keyword evidence="1" id="KW-0472">Membrane</keyword>
<accession>A0A0P1ATY2</accession>
<keyword evidence="3" id="KW-1185">Reference proteome</keyword>
<dbReference type="EMBL" id="CCYD01001204">
    <property type="protein sequence ID" value="CEG44521.1"/>
    <property type="molecule type" value="Genomic_DNA"/>
</dbReference>
<feature type="transmembrane region" description="Helical" evidence="1">
    <location>
        <begin position="37"/>
        <end position="58"/>
    </location>
</feature>
<evidence type="ECO:0000313" key="3">
    <source>
        <dbReference type="Proteomes" id="UP000054928"/>
    </source>
</evidence>
<dbReference type="GeneID" id="59053064"/>
<keyword evidence="1" id="KW-1133">Transmembrane helix</keyword>
<keyword evidence="1" id="KW-0812">Transmembrane</keyword>
<feature type="transmembrane region" description="Helical" evidence="1">
    <location>
        <begin position="6"/>
        <end position="25"/>
    </location>
</feature>